<dbReference type="InterPro" id="IPR001611">
    <property type="entry name" value="Leu-rich_rpt"/>
</dbReference>
<gene>
    <name evidence="4" type="ORF">OFUS_LOCUS8945</name>
</gene>
<dbReference type="CDD" id="cd00051">
    <property type="entry name" value="EFh"/>
    <property type="match status" value="1"/>
</dbReference>
<dbReference type="Proteomes" id="UP000749559">
    <property type="component" value="Unassembled WGS sequence"/>
</dbReference>
<dbReference type="EMBL" id="CAIIXF020000005">
    <property type="protein sequence ID" value="CAH1782503.1"/>
    <property type="molecule type" value="Genomic_DNA"/>
</dbReference>
<dbReference type="InterPro" id="IPR011992">
    <property type="entry name" value="EF-hand-dom_pair"/>
</dbReference>
<feature type="chain" id="PRO_5035894566" description="EF-hand domain-containing protein" evidence="2">
    <location>
        <begin position="19"/>
        <end position="281"/>
    </location>
</feature>
<dbReference type="PROSITE" id="PS50222">
    <property type="entry name" value="EF_HAND_2"/>
    <property type="match status" value="2"/>
</dbReference>
<keyword evidence="2" id="KW-0732">Signal</keyword>
<dbReference type="SUPFAM" id="SSF52047">
    <property type="entry name" value="RNI-like"/>
    <property type="match status" value="1"/>
</dbReference>
<feature type="signal peptide" evidence="2">
    <location>
        <begin position="1"/>
        <end position="18"/>
    </location>
</feature>
<evidence type="ECO:0000313" key="4">
    <source>
        <dbReference type="EMBL" id="CAH1782503.1"/>
    </source>
</evidence>
<dbReference type="GO" id="GO:0005509">
    <property type="term" value="F:calcium ion binding"/>
    <property type="evidence" value="ECO:0007669"/>
    <property type="project" value="InterPro"/>
</dbReference>
<evidence type="ECO:0000313" key="5">
    <source>
        <dbReference type="Proteomes" id="UP000749559"/>
    </source>
</evidence>
<dbReference type="InterPro" id="IPR052394">
    <property type="entry name" value="LRR-containing"/>
</dbReference>
<dbReference type="SMART" id="SM00368">
    <property type="entry name" value="LRR_RI"/>
    <property type="match status" value="4"/>
</dbReference>
<dbReference type="PROSITE" id="PS00018">
    <property type="entry name" value="EF_HAND_1"/>
    <property type="match status" value="2"/>
</dbReference>
<comment type="caution">
    <text evidence="4">The sequence shown here is derived from an EMBL/GenBank/DDBJ whole genome shotgun (WGS) entry which is preliminary data.</text>
</comment>
<accession>A0A8S4NNK0</accession>
<evidence type="ECO:0000256" key="1">
    <source>
        <dbReference type="ARBA" id="ARBA00022837"/>
    </source>
</evidence>
<dbReference type="Pfam" id="PF13516">
    <property type="entry name" value="LRR_6"/>
    <property type="match status" value="3"/>
</dbReference>
<evidence type="ECO:0000259" key="3">
    <source>
        <dbReference type="PROSITE" id="PS50222"/>
    </source>
</evidence>
<organism evidence="4 5">
    <name type="scientific">Owenia fusiformis</name>
    <name type="common">Polychaete worm</name>
    <dbReference type="NCBI Taxonomy" id="6347"/>
    <lineage>
        <taxon>Eukaryota</taxon>
        <taxon>Metazoa</taxon>
        <taxon>Spiralia</taxon>
        <taxon>Lophotrochozoa</taxon>
        <taxon>Annelida</taxon>
        <taxon>Polychaeta</taxon>
        <taxon>Sedentaria</taxon>
        <taxon>Canalipalpata</taxon>
        <taxon>Sabellida</taxon>
        <taxon>Oweniida</taxon>
        <taxon>Oweniidae</taxon>
        <taxon>Owenia</taxon>
    </lineage>
</organism>
<dbReference type="AlphaFoldDB" id="A0A8S4NNK0"/>
<dbReference type="InterPro" id="IPR002048">
    <property type="entry name" value="EF_hand_dom"/>
</dbReference>
<evidence type="ECO:0000256" key="2">
    <source>
        <dbReference type="SAM" id="SignalP"/>
    </source>
</evidence>
<dbReference type="SUPFAM" id="SSF47473">
    <property type="entry name" value="EF-hand"/>
    <property type="match status" value="1"/>
</dbReference>
<dbReference type="InterPro" id="IPR018247">
    <property type="entry name" value="EF_Hand_1_Ca_BS"/>
</dbReference>
<keyword evidence="5" id="KW-1185">Reference proteome</keyword>
<feature type="domain" description="EF-hand" evidence="3">
    <location>
        <begin position="197"/>
        <end position="232"/>
    </location>
</feature>
<dbReference type="PANTHER" id="PTHR24114:SF2">
    <property type="entry name" value="F-BOX DOMAIN-CONTAINING PROTEIN-RELATED"/>
    <property type="match status" value="1"/>
</dbReference>
<dbReference type="OrthoDB" id="120976at2759"/>
<proteinExistence type="predicted"/>
<protein>
    <recommendedName>
        <fullName evidence="3">EF-hand domain-containing protein</fullName>
    </recommendedName>
</protein>
<dbReference type="Pfam" id="PF13499">
    <property type="entry name" value="EF-hand_7"/>
    <property type="match status" value="1"/>
</dbReference>
<dbReference type="Gene3D" id="1.10.238.10">
    <property type="entry name" value="EF-hand"/>
    <property type="match status" value="1"/>
</dbReference>
<feature type="domain" description="EF-hand" evidence="3">
    <location>
        <begin position="233"/>
        <end position="268"/>
    </location>
</feature>
<reference evidence="4" key="1">
    <citation type="submission" date="2022-03" db="EMBL/GenBank/DDBJ databases">
        <authorList>
            <person name="Martin C."/>
        </authorList>
    </citation>
    <scope>NUCLEOTIDE SEQUENCE</scope>
</reference>
<dbReference type="PANTHER" id="PTHR24114">
    <property type="entry name" value="LEUCINE RICH REPEAT FAMILY PROTEIN"/>
    <property type="match status" value="1"/>
</dbReference>
<sequence>MLMFHFIDILYWSICFQAVNEGLIEIDLSWNSIREKGAVAVGKALSTNGTLEILDLSWNGFGVKGAIHLMRALKVNNKLRVLDLSNNRINNEGAKKLGLGVAKNMSVETLLLGMNPIGEEGMEALLKGINKNEKLKLVGIEGCVGCKDITLTSGVFKKIQELEAERDIILMHGGVGGFEKSRVIGSVIQVFDRFINDNALRLEDLFVQLDKDKSGDVTLEEMKYGLKNAGLCLTSKLIDVLLQMIDNDGNGTIEYSELLNGSALVEKERRRAVFKRSDIKN</sequence>
<dbReference type="InterPro" id="IPR032675">
    <property type="entry name" value="LRR_dom_sf"/>
</dbReference>
<dbReference type="PROSITE" id="PS51450">
    <property type="entry name" value="LRR"/>
    <property type="match status" value="1"/>
</dbReference>
<dbReference type="SMART" id="SM00054">
    <property type="entry name" value="EFh"/>
    <property type="match status" value="2"/>
</dbReference>
<dbReference type="Gene3D" id="3.80.10.10">
    <property type="entry name" value="Ribonuclease Inhibitor"/>
    <property type="match status" value="1"/>
</dbReference>
<name>A0A8S4NNK0_OWEFU</name>
<keyword evidence="1" id="KW-0106">Calcium</keyword>